<keyword evidence="2" id="KW-1185">Reference proteome</keyword>
<sequence>MNKKNEIGIGIEKIDEISFYAKPLPMPIEQIHLGENLFLGLGFSFNIDLKNEKFVFDTLVKYNVEHIEEPFLQLENKIVFNIKNLTGVIIVNQEDQMKMQDDFLITLTGVAIGTIRGMLAASTKGTQWAKFPLPILNPKEVIQKMNSN</sequence>
<gene>
    <name evidence="1" type="ORF">K4L44_17670</name>
</gene>
<dbReference type="EMBL" id="CP081303">
    <property type="protein sequence ID" value="QZE14314.1"/>
    <property type="molecule type" value="Genomic_DNA"/>
</dbReference>
<organism evidence="1 2">
    <name type="scientific">Halosquirtibacter laminarini</name>
    <dbReference type="NCBI Taxonomy" id="3374600"/>
    <lineage>
        <taxon>Bacteria</taxon>
        <taxon>Pseudomonadati</taxon>
        <taxon>Bacteroidota</taxon>
        <taxon>Bacteroidia</taxon>
        <taxon>Marinilabiliales</taxon>
        <taxon>Prolixibacteraceae</taxon>
        <taxon>Halosquirtibacter</taxon>
    </lineage>
</organism>
<name>A0AC61NNX0_9BACT</name>
<protein>
    <submittedName>
        <fullName evidence="1">Uncharacterized protein</fullName>
    </submittedName>
</protein>
<evidence type="ECO:0000313" key="2">
    <source>
        <dbReference type="Proteomes" id="UP000826212"/>
    </source>
</evidence>
<accession>A0AC61NNX0</accession>
<dbReference type="Proteomes" id="UP000826212">
    <property type="component" value="Chromosome"/>
</dbReference>
<proteinExistence type="predicted"/>
<reference evidence="1" key="1">
    <citation type="submission" date="2021-08" db="EMBL/GenBank/DDBJ databases">
        <title>Novel anaerobic bacterium isolated from sea squirt in East Sea, Republic of Korea.</title>
        <authorList>
            <person name="Nguyen T.H."/>
            <person name="Li Z."/>
            <person name="Lee Y.-J."/>
            <person name="Ko J."/>
            <person name="Kim S.-G."/>
        </authorList>
    </citation>
    <scope>NUCLEOTIDE SEQUENCE</scope>
    <source>
        <strain evidence="1">KCTC 25031</strain>
    </source>
</reference>
<evidence type="ECO:0000313" key="1">
    <source>
        <dbReference type="EMBL" id="QZE14314.1"/>
    </source>
</evidence>